<dbReference type="InterPro" id="IPR038213">
    <property type="entry name" value="IFI6/IFI27-like_sf"/>
</dbReference>
<gene>
    <name evidence="2" type="ORF">I316_02543</name>
</gene>
<protein>
    <submittedName>
        <fullName evidence="2">Uncharacterized protein</fullName>
    </submittedName>
</protein>
<organism evidence="2 3">
    <name type="scientific">Kwoniella heveanensis BCC8398</name>
    <dbReference type="NCBI Taxonomy" id="1296120"/>
    <lineage>
        <taxon>Eukaryota</taxon>
        <taxon>Fungi</taxon>
        <taxon>Dikarya</taxon>
        <taxon>Basidiomycota</taxon>
        <taxon>Agaricomycotina</taxon>
        <taxon>Tremellomycetes</taxon>
        <taxon>Tremellales</taxon>
        <taxon>Cryptococcaceae</taxon>
        <taxon>Kwoniella</taxon>
    </lineage>
</organism>
<dbReference type="EMBL" id="KI669498">
    <property type="protein sequence ID" value="OCF35491.1"/>
    <property type="molecule type" value="Genomic_DNA"/>
</dbReference>
<name>A0A1B9GWT3_9TREE</name>
<keyword evidence="1" id="KW-0732">Signal</keyword>
<dbReference type="Proteomes" id="UP000092666">
    <property type="component" value="Unassembled WGS sequence"/>
</dbReference>
<accession>A0A1B9GWT3</accession>
<feature type="signal peptide" evidence="1">
    <location>
        <begin position="1"/>
        <end position="24"/>
    </location>
</feature>
<reference evidence="3" key="2">
    <citation type="submission" date="2013-12" db="EMBL/GenBank/DDBJ databases">
        <title>Evolution of pathogenesis and genome organization in the Tremellales.</title>
        <authorList>
            <person name="Cuomo C."/>
            <person name="Litvintseva A."/>
            <person name="Heitman J."/>
            <person name="Chen Y."/>
            <person name="Sun S."/>
            <person name="Springer D."/>
            <person name="Dromer F."/>
            <person name="Young S."/>
            <person name="Zeng Q."/>
            <person name="Chapman S."/>
            <person name="Gujja S."/>
            <person name="Saif S."/>
            <person name="Birren B."/>
        </authorList>
    </citation>
    <scope>NUCLEOTIDE SEQUENCE [LARGE SCALE GENOMIC DNA]</scope>
    <source>
        <strain evidence="3">BCC8398</strain>
    </source>
</reference>
<dbReference type="OrthoDB" id="440424at2759"/>
<feature type="chain" id="PRO_5008627397" evidence="1">
    <location>
        <begin position="25"/>
        <end position="231"/>
    </location>
</feature>
<evidence type="ECO:0000313" key="3">
    <source>
        <dbReference type="Proteomes" id="UP000092666"/>
    </source>
</evidence>
<dbReference type="STRING" id="1296120.A0A1B9GWT3"/>
<keyword evidence="3" id="KW-1185">Reference proteome</keyword>
<evidence type="ECO:0000256" key="1">
    <source>
        <dbReference type="SAM" id="SignalP"/>
    </source>
</evidence>
<dbReference type="AlphaFoldDB" id="A0A1B9GWT3"/>
<reference evidence="2 3" key="1">
    <citation type="submission" date="2013-07" db="EMBL/GenBank/DDBJ databases">
        <title>The Genome Sequence of Cryptococcus heveanensis BCC8398.</title>
        <authorList>
            <consortium name="The Broad Institute Genome Sequencing Platform"/>
            <person name="Cuomo C."/>
            <person name="Litvintseva A."/>
            <person name="Chen Y."/>
            <person name="Heitman J."/>
            <person name="Sun S."/>
            <person name="Springer D."/>
            <person name="Dromer F."/>
            <person name="Young S.K."/>
            <person name="Zeng Q."/>
            <person name="Gargeya S."/>
            <person name="Fitzgerald M."/>
            <person name="Abouelleil A."/>
            <person name="Alvarado L."/>
            <person name="Berlin A.M."/>
            <person name="Chapman S.B."/>
            <person name="Dewar J."/>
            <person name="Goldberg J."/>
            <person name="Griggs A."/>
            <person name="Gujja S."/>
            <person name="Hansen M."/>
            <person name="Howarth C."/>
            <person name="Imamovic A."/>
            <person name="Larimer J."/>
            <person name="McCowan C."/>
            <person name="Murphy C."/>
            <person name="Pearson M."/>
            <person name="Priest M."/>
            <person name="Roberts A."/>
            <person name="Saif S."/>
            <person name="Shea T."/>
            <person name="Sykes S."/>
            <person name="Wortman J."/>
            <person name="Nusbaum C."/>
            <person name="Birren B."/>
        </authorList>
    </citation>
    <scope>NUCLEOTIDE SEQUENCE [LARGE SCALE GENOMIC DNA]</scope>
    <source>
        <strain evidence="2 3">BCC8398</strain>
    </source>
</reference>
<proteinExistence type="predicted"/>
<dbReference type="Gene3D" id="6.10.110.10">
    <property type="match status" value="1"/>
</dbReference>
<sequence length="231" mass="24284">MLAGIGLVIISVASFSWLGHLTSSASHQISTVDWDRVSNSTKFLLEHMTETVFDHATAINYTELPDQAKKLLADQSGIVKDAFVQIDLENLPQVARNCVKEHPGQVAIIAVQGLVFIAPELLTVPLMEALGFARLGPVARSAAAAAQAAMKKVPPGSWFSIFQSARMGGYGLPIVNGAVRAGTGLWAGLSWVWGQKGQAEAASAFGGSPAGVVGAAKMVHVNNQGVLDELK</sequence>
<evidence type="ECO:0000313" key="2">
    <source>
        <dbReference type="EMBL" id="OCF35491.1"/>
    </source>
</evidence>